<dbReference type="PANTHER" id="PTHR42993">
    <property type="entry name" value="MAOC-LIKE DEHYDRATASE DOMAIN-CONTAINING PROTEIN"/>
    <property type="match status" value="1"/>
</dbReference>
<dbReference type="CDD" id="cd03450">
    <property type="entry name" value="NodN"/>
    <property type="match status" value="1"/>
</dbReference>
<dbReference type="InterPro" id="IPR039375">
    <property type="entry name" value="NodN-like"/>
</dbReference>
<keyword evidence="3" id="KW-1185">Reference proteome</keyword>
<sequence length="152" mass="16939">MRIFSDFSEFKAAVGSEVGASEWIEVTQERINLFAQATCDDQWIHVDQERAKKEMPGGRTIAHGLLSLSLAPMFIRSVMGIKGLRNTLNYGADRIRYLSPVPAGSRIRGRTSIAEVEDVPPDGLRVNYHMVIEIKGGQRPACVAELIALHYR</sequence>
<evidence type="ECO:0000313" key="2">
    <source>
        <dbReference type="EMBL" id="KRQ90376.1"/>
    </source>
</evidence>
<dbReference type="InterPro" id="IPR002539">
    <property type="entry name" value="MaoC-like_dom"/>
</dbReference>
<dbReference type="Pfam" id="PF01575">
    <property type="entry name" value="MaoC_dehydratas"/>
    <property type="match status" value="1"/>
</dbReference>
<dbReference type="SUPFAM" id="SSF54637">
    <property type="entry name" value="Thioesterase/thiol ester dehydrase-isomerase"/>
    <property type="match status" value="1"/>
</dbReference>
<dbReference type="EMBL" id="LLXX01000236">
    <property type="protein sequence ID" value="KRQ90376.1"/>
    <property type="molecule type" value="Genomic_DNA"/>
</dbReference>
<dbReference type="PANTHER" id="PTHR42993:SF1">
    <property type="entry name" value="MAOC-LIKE DEHYDRATASE DOMAIN-CONTAINING PROTEIN"/>
    <property type="match status" value="1"/>
</dbReference>
<dbReference type="InterPro" id="IPR029069">
    <property type="entry name" value="HotDog_dom_sf"/>
</dbReference>
<dbReference type="AlphaFoldDB" id="A0A0R3K448"/>
<reference evidence="2 3" key="1">
    <citation type="submission" date="2014-03" db="EMBL/GenBank/DDBJ databases">
        <title>Bradyrhizobium valentinum sp. nov., isolated from effective nodules of Lupinus mariae-josephae, a lupine endemic of basic-lime soils in Eastern Spain.</title>
        <authorList>
            <person name="Duran D."/>
            <person name="Rey L."/>
            <person name="Navarro A."/>
            <person name="Busquets A."/>
            <person name="Imperial J."/>
            <person name="Ruiz-Argueso T."/>
        </authorList>
    </citation>
    <scope>NUCLEOTIDE SEQUENCE [LARGE SCALE GENOMIC DNA]</scope>
    <source>
        <strain evidence="2 3">LmjM3</strain>
    </source>
</reference>
<accession>A0A0R3K448</accession>
<dbReference type="Gene3D" id="3.10.129.10">
    <property type="entry name" value="Hotdog Thioesterase"/>
    <property type="match status" value="1"/>
</dbReference>
<dbReference type="Proteomes" id="UP000051913">
    <property type="component" value="Unassembled WGS sequence"/>
</dbReference>
<dbReference type="RefSeq" id="WP_057855697.1">
    <property type="nucleotide sequence ID" value="NZ_LLXX01000236.1"/>
</dbReference>
<gene>
    <name evidence="2" type="ORF">CP49_16340</name>
</gene>
<organism evidence="2 3">
    <name type="scientific">Bradyrhizobium valentinum</name>
    <dbReference type="NCBI Taxonomy" id="1518501"/>
    <lineage>
        <taxon>Bacteria</taxon>
        <taxon>Pseudomonadati</taxon>
        <taxon>Pseudomonadota</taxon>
        <taxon>Alphaproteobacteria</taxon>
        <taxon>Hyphomicrobiales</taxon>
        <taxon>Nitrobacteraceae</taxon>
        <taxon>Bradyrhizobium</taxon>
    </lineage>
</organism>
<dbReference type="STRING" id="1518501.CQ10_35165"/>
<evidence type="ECO:0000313" key="3">
    <source>
        <dbReference type="Proteomes" id="UP000051913"/>
    </source>
</evidence>
<comment type="caution">
    <text evidence="2">The sequence shown here is derived from an EMBL/GenBank/DDBJ whole genome shotgun (WGS) entry which is preliminary data.</text>
</comment>
<name>A0A0R3K448_9BRAD</name>
<feature type="domain" description="MaoC-like" evidence="1">
    <location>
        <begin position="10"/>
        <end position="119"/>
    </location>
</feature>
<protein>
    <submittedName>
        <fullName evidence="2">Dehydratase</fullName>
    </submittedName>
</protein>
<proteinExistence type="predicted"/>
<evidence type="ECO:0000259" key="1">
    <source>
        <dbReference type="Pfam" id="PF01575"/>
    </source>
</evidence>